<dbReference type="GO" id="GO:0016787">
    <property type="term" value="F:hydrolase activity"/>
    <property type="evidence" value="ECO:0007669"/>
    <property type="project" value="InterPro"/>
</dbReference>
<accession>A0A061AP21</accession>
<reference evidence="2" key="1">
    <citation type="journal article" date="2014" name="Genome Announc.">
        <title>Draft genome sequence of Rhodosporidium toruloides CECT1137, an oleaginous yeast of biotechnological interest.</title>
        <authorList>
            <person name="Morin N."/>
            <person name="Calcas X."/>
            <person name="Devillers H."/>
            <person name="Durrens P."/>
            <person name="Sherman D.J."/>
            <person name="Nicaud J.-M."/>
            <person name="Neuveglise C."/>
        </authorList>
    </citation>
    <scope>NUCLEOTIDE SEQUENCE</scope>
    <source>
        <strain evidence="2">CECT1137</strain>
    </source>
</reference>
<proteinExistence type="predicted"/>
<feature type="domain" description="Xaa-Pro dipeptidyl-peptidase-like" evidence="1">
    <location>
        <begin position="44"/>
        <end position="105"/>
    </location>
</feature>
<protein>
    <submittedName>
        <fullName evidence="2">RHTO0S02e10836g1_1</fullName>
    </submittedName>
</protein>
<evidence type="ECO:0000259" key="1">
    <source>
        <dbReference type="Pfam" id="PF02129"/>
    </source>
</evidence>
<gene>
    <name evidence="2" type="ORF">RHTO0S_02e10836g</name>
</gene>
<name>A0A061AP21_RHOTO</name>
<dbReference type="PANTHER" id="PTHR42103:SF2">
    <property type="entry name" value="AB HYDROLASE-1 DOMAIN-CONTAINING PROTEIN"/>
    <property type="match status" value="1"/>
</dbReference>
<dbReference type="AlphaFoldDB" id="A0A061AP21"/>
<dbReference type="SUPFAM" id="SSF53474">
    <property type="entry name" value="alpha/beta-Hydrolases"/>
    <property type="match status" value="1"/>
</dbReference>
<sequence length="273" mass="29670">MASKSSLVRAGTHQLSNGPRLSYLLHHPSSSVEGTRPPITRAALIAHPFGRLGGRKEDHVVTAVAELLADEGYAVVRYDARGAGESEGSASWTGATEAEDYRKLVQDLVLPLLFPPETGSIPSDSPPVERQILLCGYSFGSLAASACPPPAPPPSHPHAVLTTSYLLISYPLSVLWALTLFRSEPFTTALRNTVKRGNERVMAIFGDKDHFSGVEKLRKWAGELETVAEGNGAKTWEAVEIEGADHFWLDRAPKIELLETVRAWVQRKSATKP</sequence>
<dbReference type="PANTHER" id="PTHR42103">
    <property type="entry name" value="ALPHA/BETA-HYDROLASES SUPERFAMILY PROTEIN"/>
    <property type="match status" value="1"/>
</dbReference>
<organism evidence="2">
    <name type="scientific">Rhodotorula toruloides</name>
    <name type="common">Yeast</name>
    <name type="synonym">Rhodosporidium toruloides</name>
    <dbReference type="NCBI Taxonomy" id="5286"/>
    <lineage>
        <taxon>Eukaryota</taxon>
        <taxon>Fungi</taxon>
        <taxon>Dikarya</taxon>
        <taxon>Basidiomycota</taxon>
        <taxon>Pucciniomycotina</taxon>
        <taxon>Microbotryomycetes</taxon>
        <taxon>Sporidiobolales</taxon>
        <taxon>Sporidiobolaceae</taxon>
        <taxon>Rhodotorula</taxon>
    </lineage>
</organism>
<dbReference type="EMBL" id="LK052937">
    <property type="protein sequence ID" value="CDR37105.1"/>
    <property type="molecule type" value="Genomic_DNA"/>
</dbReference>
<dbReference type="InterPro" id="IPR029058">
    <property type="entry name" value="AB_hydrolase_fold"/>
</dbReference>
<dbReference type="InterPro" id="IPR000383">
    <property type="entry name" value="Xaa-Pro-like_dom"/>
</dbReference>
<dbReference type="Gene3D" id="3.40.50.1820">
    <property type="entry name" value="alpha/beta hydrolase"/>
    <property type="match status" value="1"/>
</dbReference>
<dbReference type="Pfam" id="PF02129">
    <property type="entry name" value="Peptidase_S15"/>
    <property type="match status" value="1"/>
</dbReference>
<evidence type="ECO:0000313" key="2">
    <source>
        <dbReference type="EMBL" id="CDR37105.1"/>
    </source>
</evidence>
<dbReference type="OrthoDB" id="10260961at2759"/>